<dbReference type="KEGG" id="nmv:NITMOv2_3659"/>
<name>A0A0K2GGI4_NITMO</name>
<keyword evidence="1" id="KW-0732">Signal</keyword>
<dbReference type="InterPro" id="IPR013784">
    <property type="entry name" value="Carb-bd-like_fold"/>
</dbReference>
<dbReference type="Proteomes" id="UP000069205">
    <property type="component" value="Chromosome"/>
</dbReference>
<organism evidence="2 3">
    <name type="scientific">Nitrospira moscoviensis</name>
    <dbReference type="NCBI Taxonomy" id="42253"/>
    <lineage>
        <taxon>Bacteria</taxon>
        <taxon>Pseudomonadati</taxon>
        <taxon>Nitrospirota</taxon>
        <taxon>Nitrospiria</taxon>
        <taxon>Nitrospirales</taxon>
        <taxon>Nitrospiraceae</taxon>
        <taxon>Nitrospira</taxon>
    </lineage>
</organism>
<dbReference type="AlphaFoldDB" id="A0A0K2GGI4"/>
<sequence>MKGCICLLAGMLFAGPIATVSAYEEIQVTDGGTITGTVTMSEGKPIPKGFNLITFPDPVYCGRISTGTGWRILKEFEVSDDGGLKDAVVFLSDIGKGKPFNFEPQTVEARDCRFLPFATVVRNHDEVVVMNMDPVMHDIQAYETSHLGPRVLFNTPLPMNPHHKRNVGADSHEHLAGVPVKETIHMTKGRKFFVMQCGFHAYMESWGLAVENPYYHVTGSDGRFSLTDVPPGDYTLNVWHPGVGTVLEKKITVPPNGTVRADFLFEAPKGRRSAHEIAENPHFGLQALGKPIDIRPTLEVQVP</sequence>
<feature type="signal peptide" evidence="1">
    <location>
        <begin position="1"/>
        <end position="22"/>
    </location>
</feature>
<dbReference type="Pfam" id="PF13620">
    <property type="entry name" value="CarboxypepD_reg"/>
    <property type="match status" value="1"/>
</dbReference>
<gene>
    <name evidence="2" type="ORF">NITMOv2_3659</name>
</gene>
<keyword evidence="3" id="KW-1185">Reference proteome</keyword>
<evidence type="ECO:0000313" key="2">
    <source>
        <dbReference type="EMBL" id="ALA60051.1"/>
    </source>
</evidence>
<dbReference type="SUPFAM" id="SSF49452">
    <property type="entry name" value="Starch-binding domain-like"/>
    <property type="match status" value="1"/>
</dbReference>
<dbReference type="PATRIC" id="fig|42253.5.peg.3611"/>
<evidence type="ECO:0000313" key="3">
    <source>
        <dbReference type="Proteomes" id="UP000069205"/>
    </source>
</evidence>
<protein>
    <recommendedName>
        <fullName evidence="4">Rhamnogalacturonan lyase domain-containing protein</fullName>
    </recommendedName>
</protein>
<dbReference type="GO" id="GO:0030246">
    <property type="term" value="F:carbohydrate binding"/>
    <property type="evidence" value="ECO:0007669"/>
    <property type="project" value="InterPro"/>
</dbReference>
<proteinExistence type="predicted"/>
<accession>A0A0K2GGI4</accession>
<evidence type="ECO:0008006" key="4">
    <source>
        <dbReference type="Google" id="ProtNLM"/>
    </source>
</evidence>
<feature type="chain" id="PRO_5005477017" description="Rhamnogalacturonan lyase domain-containing protein" evidence="1">
    <location>
        <begin position="23"/>
        <end position="303"/>
    </location>
</feature>
<evidence type="ECO:0000256" key="1">
    <source>
        <dbReference type="SAM" id="SignalP"/>
    </source>
</evidence>
<dbReference type="RefSeq" id="WP_238590380.1">
    <property type="nucleotide sequence ID" value="NZ_CP011801.1"/>
</dbReference>
<dbReference type="EMBL" id="CP011801">
    <property type="protein sequence ID" value="ALA60051.1"/>
    <property type="molecule type" value="Genomic_DNA"/>
</dbReference>
<dbReference type="STRING" id="42253.NITMOv2_3659"/>
<dbReference type="Gene3D" id="2.60.40.1120">
    <property type="entry name" value="Carboxypeptidase-like, regulatory domain"/>
    <property type="match status" value="1"/>
</dbReference>
<reference evidence="2 3" key="1">
    <citation type="journal article" date="2015" name="Proc. Natl. Acad. Sci. U.S.A.">
        <title>Expanded metabolic versatility of ubiquitous nitrite-oxidizing bacteria from the genus Nitrospira.</title>
        <authorList>
            <person name="Koch H."/>
            <person name="Lucker S."/>
            <person name="Albertsen M."/>
            <person name="Kitzinger K."/>
            <person name="Herbold C."/>
            <person name="Spieck E."/>
            <person name="Nielsen P.H."/>
            <person name="Wagner M."/>
            <person name="Daims H."/>
        </authorList>
    </citation>
    <scope>NUCLEOTIDE SEQUENCE [LARGE SCALE GENOMIC DNA]</scope>
    <source>
        <strain evidence="2 3">NSP M-1</strain>
    </source>
</reference>